<dbReference type="AlphaFoldDB" id="A0AAD4MPP1"/>
<evidence type="ECO:0000313" key="1">
    <source>
        <dbReference type="EMBL" id="KAI1697694.1"/>
    </source>
</evidence>
<evidence type="ECO:0000313" key="2">
    <source>
        <dbReference type="Proteomes" id="UP001201812"/>
    </source>
</evidence>
<protein>
    <submittedName>
        <fullName evidence="1">Uncharacterized protein</fullName>
    </submittedName>
</protein>
<proteinExistence type="predicted"/>
<sequence length="101" mass="11281">MLENFVCRIFRATSDNFVGGFCITFEGCGVLSNILPPHLWFYLFSRRRSSSHRLSASLPPLSSAHASWPPLSSAHAALPPLRLCTFRSQNARLNAPYCFPP</sequence>
<name>A0AAD4MPP1_9BILA</name>
<dbReference type="EMBL" id="JAKKPZ010000255">
    <property type="protein sequence ID" value="KAI1697694.1"/>
    <property type="molecule type" value="Genomic_DNA"/>
</dbReference>
<comment type="caution">
    <text evidence="1">The sequence shown here is derived from an EMBL/GenBank/DDBJ whole genome shotgun (WGS) entry which is preliminary data.</text>
</comment>
<accession>A0AAD4MPP1</accession>
<reference evidence="1" key="1">
    <citation type="submission" date="2022-01" db="EMBL/GenBank/DDBJ databases">
        <title>Genome Sequence Resource for Two Populations of Ditylenchus destructor, the Migratory Endoparasitic Phytonematode.</title>
        <authorList>
            <person name="Zhang H."/>
            <person name="Lin R."/>
            <person name="Xie B."/>
        </authorList>
    </citation>
    <scope>NUCLEOTIDE SEQUENCE</scope>
    <source>
        <strain evidence="1">BazhouSP</strain>
    </source>
</reference>
<keyword evidence="2" id="KW-1185">Reference proteome</keyword>
<organism evidence="1 2">
    <name type="scientific">Ditylenchus destructor</name>
    <dbReference type="NCBI Taxonomy" id="166010"/>
    <lineage>
        <taxon>Eukaryota</taxon>
        <taxon>Metazoa</taxon>
        <taxon>Ecdysozoa</taxon>
        <taxon>Nematoda</taxon>
        <taxon>Chromadorea</taxon>
        <taxon>Rhabditida</taxon>
        <taxon>Tylenchina</taxon>
        <taxon>Tylenchomorpha</taxon>
        <taxon>Sphaerularioidea</taxon>
        <taxon>Anguinidae</taxon>
        <taxon>Anguininae</taxon>
        <taxon>Ditylenchus</taxon>
    </lineage>
</organism>
<gene>
    <name evidence="1" type="ORF">DdX_18349</name>
</gene>
<dbReference type="Proteomes" id="UP001201812">
    <property type="component" value="Unassembled WGS sequence"/>
</dbReference>